<dbReference type="CDD" id="cd01949">
    <property type="entry name" value="GGDEF"/>
    <property type="match status" value="1"/>
</dbReference>
<dbReference type="NCBIfam" id="TIGR00254">
    <property type="entry name" value="GGDEF"/>
    <property type="match status" value="1"/>
</dbReference>
<dbReference type="PANTHER" id="PTHR45138">
    <property type="entry name" value="REGULATORY COMPONENTS OF SENSORY TRANSDUCTION SYSTEM"/>
    <property type="match status" value="1"/>
</dbReference>
<dbReference type="SUPFAM" id="SSF55073">
    <property type="entry name" value="Nucleotide cyclase"/>
    <property type="match status" value="1"/>
</dbReference>
<dbReference type="KEGG" id="mhev:MHEL_42130"/>
<feature type="domain" description="GGDEF" evidence="2">
    <location>
        <begin position="266"/>
        <end position="401"/>
    </location>
</feature>
<dbReference type="InterPro" id="IPR000014">
    <property type="entry name" value="PAS"/>
</dbReference>
<dbReference type="Proteomes" id="UP000467148">
    <property type="component" value="Chromosome"/>
</dbReference>
<dbReference type="CDD" id="cd00130">
    <property type="entry name" value="PAS"/>
    <property type="match status" value="1"/>
</dbReference>
<dbReference type="InterPro" id="IPR000160">
    <property type="entry name" value="GGDEF_dom"/>
</dbReference>
<evidence type="ECO:0008006" key="5">
    <source>
        <dbReference type="Google" id="ProtNLM"/>
    </source>
</evidence>
<keyword evidence="4" id="KW-1185">Reference proteome</keyword>
<reference evidence="3 4" key="1">
    <citation type="journal article" date="2019" name="Emerg. Microbes Infect.">
        <title>Comprehensive subspecies identification of 175 nontuberculous mycobacteria species based on 7547 genomic profiles.</title>
        <authorList>
            <person name="Matsumoto Y."/>
            <person name="Kinjo T."/>
            <person name="Motooka D."/>
            <person name="Nabeya D."/>
            <person name="Jung N."/>
            <person name="Uechi K."/>
            <person name="Horii T."/>
            <person name="Iida T."/>
            <person name="Fujita J."/>
            <person name="Nakamura S."/>
        </authorList>
    </citation>
    <scope>NUCLEOTIDE SEQUENCE [LARGE SCALE GENOMIC DNA]</scope>
    <source>
        <strain evidence="3 4">JCM 30396</strain>
    </source>
</reference>
<name>A0A7I7TAE1_9MYCO</name>
<dbReference type="PANTHER" id="PTHR45138:SF9">
    <property type="entry name" value="DIGUANYLATE CYCLASE DGCM-RELATED"/>
    <property type="match status" value="1"/>
</dbReference>
<dbReference type="NCBIfam" id="TIGR00229">
    <property type="entry name" value="sensory_box"/>
    <property type="match status" value="1"/>
</dbReference>
<dbReference type="EMBL" id="AP022596">
    <property type="protein sequence ID" value="BBY65970.1"/>
    <property type="molecule type" value="Genomic_DNA"/>
</dbReference>
<organism evidence="3 4">
    <name type="scientific">Mycolicibacterium helvum</name>
    <dbReference type="NCBI Taxonomy" id="1534349"/>
    <lineage>
        <taxon>Bacteria</taxon>
        <taxon>Bacillati</taxon>
        <taxon>Actinomycetota</taxon>
        <taxon>Actinomycetes</taxon>
        <taxon>Mycobacteriales</taxon>
        <taxon>Mycobacteriaceae</taxon>
        <taxon>Mycolicibacterium</taxon>
    </lineage>
</organism>
<proteinExistence type="predicted"/>
<dbReference type="InterPro" id="IPR013656">
    <property type="entry name" value="PAS_4"/>
</dbReference>
<dbReference type="PROSITE" id="PS50112">
    <property type="entry name" value="PAS"/>
    <property type="match status" value="1"/>
</dbReference>
<feature type="domain" description="PAS" evidence="1">
    <location>
        <begin position="105"/>
        <end position="147"/>
    </location>
</feature>
<dbReference type="AlphaFoldDB" id="A0A7I7TAE1"/>
<dbReference type="FunFam" id="3.30.70.270:FF:000001">
    <property type="entry name" value="Diguanylate cyclase domain protein"/>
    <property type="match status" value="1"/>
</dbReference>
<dbReference type="Pfam" id="PF00990">
    <property type="entry name" value="GGDEF"/>
    <property type="match status" value="1"/>
</dbReference>
<dbReference type="GO" id="GO:0043709">
    <property type="term" value="P:cell adhesion involved in single-species biofilm formation"/>
    <property type="evidence" value="ECO:0007669"/>
    <property type="project" value="TreeGrafter"/>
</dbReference>
<evidence type="ECO:0000313" key="4">
    <source>
        <dbReference type="Proteomes" id="UP000467148"/>
    </source>
</evidence>
<dbReference type="SMART" id="SM00091">
    <property type="entry name" value="PAS"/>
    <property type="match status" value="1"/>
</dbReference>
<dbReference type="InterPro" id="IPR043128">
    <property type="entry name" value="Rev_trsase/Diguanyl_cyclase"/>
</dbReference>
<dbReference type="Gene3D" id="3.30.450.20">
    <property type="entry name" value="PAS domain"/>
    <property type="match status" value="1"/>
</dbReference>
<dbReference type="PROSITE" id="PS50887">
    <property type="entry name" value="GGDEF"/>
    <property type="match status" value="1"/>
</dbReference>
<dbReference type="InterPro" id="IPR035965">
    <property type="entry name" value="PAS-like_dom_sf"/>
</dbReference>
<evidence type="ECO:0000259" key="1">
    <source>
        <dbReference type="PROSITE" id="PS50112"/>
    </source>
</evidence>
<protein>
    <recommendedName>
        <fullName evidence="5">Diguanylate cyclase</fullName>
    </recommendedName>
</protein>
<evidence type="ECO:0000259" key="2">
    <source>
        <dbReference type="PROSITE" id="PS50887"/>
    </source>
</evidence>
<dbReference type="SMART" id="SM00267">
    <property type="entry name" value="GGDEF"/>
    <property type="match status" value="1"/>
</dbReference>
<dbReference type="SUPFAM" id="SSF55785">
    <property type="entry name" value="PYP-like sensor domain (PAS domain)"/>
    <property type="match status" value="1"/>
</dbReference>
<dbReference type="Pfam" id="PF08448">
    <property type="entry name" value="PAS_4"/>
    <property type="match status" value="1"/>
</dbReference>
<sequence length="401" mass="44059">MEPYALPPFAGLLVVDRDCVVVDAEPTVAVVLGLDGKIPLVGSRLDEVLDRDVVAQIQAHFDIGCPHGAVFDRDGLQFIVRSTSDPARVTIAVEDVGGRQAAWHRFQLTQATIDRVADMIIWLDPDGRYVYVNPAATALLGYSAEELSRLRVVDVDPQFDEQRWREHWQDVVERGSFTLETVNTTKSGVEVPIEVTVNYVEHEGAHYNCSIVRDITERKLFESRLLQLNEKITQLSITDDLTGIANRRHLDAVLAEQIDIHLESAAPLSVIMLDVDYFKAFNDRYGHTAGDECLRSVAGVVASIAEESGGTAARYGGEEFLCLLPATDEESAQSAARRIQQSVVDLGIPHAASEVAETVTVSLGVLTARDPLNQQDVLAAVDSHLYRAKREGRNRIVAGLP</sequence>
<dbReference type="RefSeq" id="WP_197748096.1">
    <property type="nucleotide sequence ID" value="NZ_AP022596.1"/>
</dbReference>
<gene>
    <name evidence="3" type="ORF">MHEL_42130</name>
</gene>
<dbReference type="GO" id="GO:0005886">
    <property type="term" value="C:plasma membrane"/>
    <property type="evidence" value="ECO:0007669"/>
    <property type="project" value="TreeGrafter"/>
</dbReference>
<dbReference type="Gene3D" id="3.30.70.270">
    <property type="match status" value="1"/>
</dbReference>
<dbReference type="InterPro" id="IPR050469">
    <property type="entry name" value="Diguanylate_Cyclase"/>
</dbReference>
<evidence type="ECO:0000313" key="3">
    <source>
        <dbReference type="EMBL" id="BBY65970.1"/>
    </source>
</evidence>
<dbReference type="InterPro" id="IPR029787">
    <property type="entry name" value="Nucleotide_cyclase"/>
</dbReference>
<dbReference type="GO" id="GO:1902201">
    <property type="term" value="P:negative regulation of bacterial-type flagellum-dependent cell motility"/>
    <property type="evidence" value="ECO:0007669"/>
    <property type="project" value="TreeGrafter"/>
</dbReference>
<accession>A0A7I7TAE1</accession>
<dbReference type="GO" id="GO:0052621">
    <property type="term" value="F:diguanylate cyclase activity"/>
    <property type="evidence" value="ECO:0007669"/>
    <property type="project" value="TreeGrafter"/>
</dbReference>